<sequence length="67" mass="7779">MAHHLDLVKAHLKLYRVRFEILTTPGLNFDVLVAKGFELRTNTRGTVEDNDILNLCMHLHIGRPDWL</sequence>
<gene>
    <name evidence="1" type="ORF">DEB45_10995</name>
</gene>
<protein>
    <submittedName>
        <fullName evidence="1">Uncharacterized protein</fullName>
    </submittedName>
</protein>
<comment type="caution">
    <text evidence="1">The sequence shown here is derived from an EMBL/GenBank/DDBJ whole genome shotgun (WGS) entry which is preliminary data.</text>
</comment>
<evidence type="ECO:0000313" key="1">
    <source>
        <dbReference type="EMBL" id="HBU51778.1"/>
    </source>
</evidence>
<name>A0A358E002_9ALTE</name>
<proteinExistence type="predicted"/>
<dbReference type="Proteomes" id="UP000264779">
    <property type="component" value="Unassembled WGS sequence"/>
</dbReference>
<dbReference type="EMBL" id="DONK01000162">
    <property type="protein sequence ID" value="HBU51778.1"/>
    <property type="molecule type" value="Genomic_DNA"/>
</dbReference>
<accession>A0A358E002</accession>
<evidence type="ECO:0000313" key="2">
    <source>
        <dbReference type="Proteomes" id="UP000264779"/>
    </source>
</evidence>
<reference evidence="1 2" key="1">
    <citation type="journal article" date="2018" name="Nat. Biotechnol.">
        <title>A standardized bacterial taxonomy based on genome phylogeny substantially revises the tree of life.</title>
        <authorList>
            <person name="Parks D.H."/>
            <person name="Chuvochina M."/>
            <person name="Waite D.W."/>
            <person name="Rinke C."/>
            <person name="Skarshewski A."/>
            <person name="Chaumeil P.A."/>
            <person name="Hugenholtz P."/>
        </authorList>
    </citation>
    <scope>NUCLEOTIDE SEQUENCE [LARGE SCALE GENOMIC DNA]</scope>
    <source>
        <strain evidence="1">UBA11621</strain>
    </source>
</reference>
<dbReference type="AlphaFoldDB" id="A0A358E002"/>
<organism evidence="1 2">
    <name type="scientific">Alteromonas australica</name>
    <dbReference type="NCBI Taxonomy" id="589873"/>
    <lineage>
        <taxon>Bacteria</taxon>
        <taxon>Pseudomonadati</taxon>
        <taxon>Pseudomonadota</taxon>
        <taxon>Gammaproteobacteria</taxon>
        <taxon>Alteromonadales</taxon>
        <taxon>Alteromonadaceae</taxon>
        <taxon>Alteromonas/Salinimonas group</taxon>
        <taxon>Alteromonas</taxon>
    </lineage>
</organism>